<dbReference type="InterPro" id="IPR056888">
    <property type="entry name" value="NET2A-D/KIP1-like_dom"/>
</dbReference>
<keyword evidence="6" id="KW-1185">Reference proteome</keyword>
<dbReference type="GO" id="GO:0003779">
    <property type="term" value="F:actin binding"/>
    <property type="evidence" value="ECO:0007669"/>
    <property type="project" value="InterPro"/>
</dbReference>
<dbReference type="PANTHER" id="PTHR31631">
    <property type="entry name" value="PROTEIN NETWORKED 2D"/>
    <property type="match status" value="1"/>
</dbReference>
<feature type="region of interest" description="Disordered" evidence="3">
    <location>
        <begin position="471"/>
        <end position="533"/>
    </location>
</feature>
<evidence type="ECO:0000256" key="2">
    <source>
        <dbReference type="SAM" id="Coils"/>
    </source>
</evidence>
<dbReference type="AlphaFoldDB" id="A0AAE0EKG3"/>
<organism evidence="5 6">
    <name type="scientific">Dipteronia sinensis</name>
    <dbReference type="NCBI Taxonomy" id="43782"/>
    <lineage>
        <taxon>Eukaryota</taxon>
        <taxon>Viridiplantae</taxon>
        <taxon>Streptophyta</taxon>
        <taxon>Embryophyta</taxon>
        <taxon>Tracheophyta</taxon>
        <taxon>Spermatophyta</taxon>
        <taxon>Magnoliopsida</taxon>
        <taxon>eudicotyledons</taxon>
        <taxon>Gunneridae</taxon>
        <taxon>Pentapetalae</taxon>
        <taxon>rosids</taxon>
        <taxon>malvids</taxon>
        <taxon>Sapindales</taxon>
        <taxon>Sapindaceae</taxon>
        <taxon>Hippocastanoideae</taxon>
        <taxon>Acereae</taxon>
        <taxon>Dipteronia</taxon>
    </lineage>
</organism>
<feature type="coiled-coil region" evidence="2">
    <location>
        <begin position="753"/>
        <end position="817"/>
    </location>
</feature>
<feature type="coiled-coil region" evidence="2">
    <location>
        <begin position="375"/>
        <end position="444"/>
    </location>
</feature>
<evidence type="ECO:0000256" key="1">
    <source>
        <dbReference type="ARBA" id="ARBA00023054"/>
    </source>
</evidence>
<comment type="caution">
    <text evidence="5">The sequence shown here is derived from an EMBL/GenBank/DDBJ whole genome shotgun (WGS) entry which is preliminary data.</text>
</comment>
<evidence type="ECO:0000259" key="4">
    <source>
        <dbReference type="PROSITE" id="PS51774"/>
    </source>
</evidence>
<evidence type="ECO:0000313" key="5">
    <source>
        <dbReference type="EMBL" id="KAK3231052.1"/>
    </source>
</evidence>
<protein>
    <recommendedName>
        <fullName evidence="4">NAB domain-containing protein</fullName>
    </recommendedName>
</protein>
<feature type="domain" description="NAB" evidence="4">
    <location>
        <begin position="10"/>
        <end position="90"/>
    </location>
</feature>
<dbReference type="EMBL" id="JANJYJ010000001">
    <property type="protein sequence ID" value="KAK3231052.1"/>
    <property type="molecule type" value="Genomic_DNA"/>
</dbReference>
<dbReference type="Pfam" id="PF24918">
    <property type="entry name" value="NET2A_C"/>
    <property type="match status" value="1"/>
</dbReference>
<feature type="compositionally biased region" description="Basic and acidic residues" evidence="3">
    <location>
        <begin position="501"/>
        <end position="512"/>
    </location>
</feature>
<dbReference type="InterPro" id="IPR056889">
    <property type="entry name" value="NET2A-D/KIP1-like_C"/>
</dbReference>
<reference evidence="5" key="1">
    <citation type="journal article" date="2023" name="Plant J.">
        <title>Genome sequences and population genomics provide insights into the demographic history, inbreeding, and mutation load of two 'living fossil' tree species of Dipteronia.</title>
        <authorList>
            <person name="Feng Y."/>
            <person name="Comes H.P."/>
            <person name="Chen J."/>
            <person name="Zhu S."/>
            <person name="Lu R."/>
            <person name="Zhang X."/>
            <person name="Li P."/>
            <person name="Qiu J."/>
            <person name="Olsen K.M."/>
            <person name="Qiu Y."/>
        </authorList>
    </citation>
    <scope>NUCLEOTIDE SEQUENCE</scope>
    <source>
        <strain evidence="5">NBL</strain>
    </source>
</reference>
<name>A0AAE0EKG3_9ROSI</name>
<dbReference type="InterPro" id="IPR011684">
    <property type="entry name" value="NAB"/>
</dbReference>
<accession>A0AAE0EKG3</accession>
<dbReference type="PANTHER" id="PTHR31631:SF3">
    <property type="entry name" value="PROTEIN NETWORKED 2B"/>
    <property type="match status" value="1"/>
</dbReference>
<proteinExistence type="predicted"/>
<dbReference type="PROSITE" id="PS51774">
    <property type="entry name" value="NAB"/>
    <property type="match status" value="1"/>
</dbReference>
<evidence type="ECO:0000313" key="6">
    <source>
        <dbReference type="Proteomes" id="UP001281410"/>
    </source>
</evidence>
<dbReference type="Pfam" id="PF07765">
    <property type="entry name" value="KIP1"/>
    <property type="match status" value="1"/>
</dbReference>
<dbReference type="Proteomes" id="UP001281410">
    <property type="component" value="Unassembled WGS sequence"/>
</dbReference>
<keyword evidence="1 2" id="KW-0175">Coiled coil</keyword>
<dbReference type="Pfam" id="PF25014">
    <property type="entry name" value="NET2A"/>
    <property type="match status" value="1"/>
</dbReference>
<gene>
    <name evidence="5" type="ORF">Dsin_002933</name>
</gene>
<sequence>MLQRAASNAYSWWWASHIRTKQSKWLEQNLQDMEEKVGEMLKIIDDDGDSFAQRAEMYYKKRPELINFVEDSYRSYRAIAERYDHLSKDLQSANRTIATVFPEQVQFAIDAEDEENQRITSASNQFITPKNQCIPKVPAMPKKDFRSPSMVMSRKGNLKRSASSARAALPPSSGLSKDEALEQMDTLQKGILALQTEKEFVKSSYEHGFNKYWDIENRITEMQAKVCSLQDEFGIGTVIDDNEARTLMAATALKSCQGTLAKLQEQQEQSVGDARLQYKKIIEAHEKFANLRNQFLFKHGDQEGVTELKNFDSEIKELEQGGTQDVEMLHEKIKKQLGIGSNKSLTVSQLAEKVDEIVEKVVTLETGVSSQAALVKRLISETDHLHEKIRNLEEEKESLLANVESMRNKLNALEEELRRLRSLKQSIEEQNKDIQTQITEANCNIDHLCDTLHSAEIVEEVENAGLFNKVKAEKEDNEHEEDQQNPDDSSMISKDMEESEKEEKRNSGKAEGENFVDFGLNNTPESVREEKDEKKYMSETASSSFEFEQEDLAMEDGEDTQNWRQLANGLEDRDKIILEEYTTVLRNYQDVKRKLGDVEKKNRDGFIELALQIRELENAVAFRDAEIQSLRNKLQSPQTHVDENMDTHTLAELHLEVCQESITQETVSPESNFSPVDFHQQPTRMSEQTFDFKERADSKKSQKWDDKQLKVKHVIRSSHVVPTIEDKIRSDIDELLEENLEFWLRFSTTFHQIQKFQTAIQDLKAELTKLRDKKMKQEGNKKEQSTNSEARPIYKHLREIQTELTLWLENNAVLKDELHGRYSSLCSIQDEISRVSSTGIRPEETELSNYQAAKFQGEVINMKQENRKISGELEAGLTQVKQLRMEVEKTLAKLEEELTPNSTARSTSTRTRIPLRSFLFGVKLKRKTQRPSLFSCMNPALQKQYSSLTGRPL</sequence>
<evidence type="ECO:0000256" key="3">
    <source>
        <dbReference type="SAM" id="MobiDB-lite"/>
    </source>
</evidence>